<protein>
    <submittedName>
        <fullName evidence="2">Uncharacterized protein</fullName>
    </submittedName>
</protein>
<proteinExistence type="predicted"/>
<reference evidence="3" key="1">
    <citation type="journal article" date="2019" name="Int. J. Syst. Evol. Microbiol.">
        <title>The Global Catalogue of Microorganisms (GCM) 10K type strain sequencing project: providing services to taxonomists for standard genome sequencing and annotation.</title>
        <authorList>
            <consortium name="The Broad Institute Genomics Platform"/>
            <consortium name="The Broad Institute Genome Sequencing Center for Infectious Disease"/>
            <person name="Wu L."/>
            <person name="Ma J."/>
        </authorList>
    </citation>
    <scope>NUCLEOTIDE SEQUENCE [LARGE SCALE GENOMIC DNA]</scope>
    <source>
        <strain evidence="3">CCUG 58127</strain>
    </source>
</reference>
<name>A0ABW2AHB7_9MICO</name>
<evidence type="ECO:0000313" key="2">
    <source>
        <dbReference type="EMBL" id="MFC6706201.1"/>
    </source>
</evidence>
<dbReference type="RefSeq" id="WP_382402028.1">
    <property type="nucleotide sequence ID" value="NZ_JBHSWH010000001.1"/>
</dbReference>
<dbReference type="EMBL" id="JBHSWH010000001">
    <property type="protein sequence ID" value="MFC6706201.1"/>
    <property type="molecule type" value="Genomic_DNA"/>
</dbReference>
<feature type="region of interest" description="Disordered" evidence="1">
    <location>
        <begin position="1"/>
        <end position="20"/>
    </location>
</feature>
<evidence type="ECO:0000256" key="1">
    <source>
        <dbReference type="SAM" id="MobiDB-lite"/>
    </source>
</evidence>
<evidence type="ECO:0000313" key="3">
    <source>
        <dbReference type="Proteomes" id="UP001596298"/>
    </source>
</evidence>
<comment type="caution">
    <text evidence="2">The sequence shown here is derived from an EMBL/GenBank/DDBJ whole genome shotgun (WGS) entry which is preliminary data.</text>
</comment>
<dbReference type="Proteomes" id="UP001596298">
    <property type="component" value="Unassembled WGS sequence"/>
</dbReference>
<gene>
    <name evidence="2" type="ORF">ACFQDH_13265</name>
</gene>
<sequence>MSPIIASGAGPRRSRRTANAWRAADRVGALLEKARREPLAPPTIDAERAQELVASVQRGRDAR</sequence>
<organism evidence="2 3">
    <name type="scientific">Flexivirga alba</name>
    <dbReference type="NCBI Taxonomy" id="702742"/>
    <lineage>
        <taxon>Bacteria</taxon>
        <taxon>Bacillati</taxon>
        <taxon>Actinomycetota</taxon>
        <taxon>Actinomycetes</taxon>
        <taxon>Micrococcales</taxon>
        <taxon>Dermacoccaceae</taxon>
        <taxon>Flexivirga</taxon>
    </lineage>
</organism>
<keyword evidence="3" id="KW-1185">Reference proteome</keyword>
<accession>A0ABW2AHB7</accession>